<dbReference type="RefSeq" id="WP_156276883.1">
    <property type="nucleotide sequence ID" value="NZ_BAABGI010000001.1"/>
</dbReference>
<feature type="signal peptide" evidence="1">
    <location>
        <begin position="1"/>
        <end position="22"/>
    </location>
</feature>
<comment type="caution">
    <text evidence="2">The sequence shown here is derived from an EMBL/GenBank/DDBJ whole genome shotgun (WGS) entry which is preliminary data.</text>
</comment>
<dbReference type="Proteomes" id="UP000460416">
    <property type="component" value="Unassembled WGS sequence"/>
</dbReference>
<accession>A0A7K1LQV4</accession>
<sequence length="148" mass="16925">MKKLTRALLILSVLFLSSCESTDDKECSLIECISSGISFEFVDKETGENLLKNESLDPSDIEIKVPGVEPINFRYENYSNSYILLIQNWPNGLHQLSILVNSNSIFEMELETEWVRGECCSSTEIRNLVVTKGEYIQGEEDEFFQIQL</sequence>
<keyword evidence="3" id="KW-1185">Reference proteome</keyword>
<feature type="chain" id="PRO_5029891732" description="Lipoprotein" evidence="1">
    <location>
        <begin position="23"/>
        <end position="148"/>
    </location>
</feature>
<gene>
    <name evidence="2" type="ORF">FLP08_11435</name>
</gene>
<proteinExistence type="predicted"/>
<organism evidence="2 3">
    <name type="scientific">Christiangramia aestuarii</name>
    <dbReference type="NCBI Taxonomy" id="1028746"/>
    <lineage>
        <taxon>Bacteria</taxon>
        <taxon>Pseudomonadati</taxon>
        <taxon>Bacteroidota</taxon>
        <taxon>Flavobacteriia</taxon>
        <taxon>Flavobacteriales</taxon>
        <taxon>Flavobacteriaceae</taxon>
        <taxon>Christiangramia</taxon>
    </lineage>
</organism>
<name>A0A7K1LQV4_9FLAO</name>
<protein>
    <recommendedName>
        <fullName evidence="4">Lipoprotein</fullName>
    </recommendedName>
</protein>
<reference evidence="2 3" key="1">
    <citation type="submission" date="2019-07" db="EMBL/GenBank/DDBJ databases">
        <title>Gramella aestuarii sp. nov., isolated from a tidal flat, and emended description of Gramella echinicola.</title>
        <authorList>
            <person name="Liu L."/>
        </authorList>
    </citation>
    <scope>NUCLEOTIDE SEQUENCE [LARGE SCALE GENOMIC DNA]</scope>
    <source>
        <strain evidence="2 3">BS12</strain>
    </source>
</reference>
<evidence type="ECO:0000313" key="3">
    <source>
        <dbReference type="Proteomes" id="UP000460416"/>
    </source>
</evidence>
<dbReference type="PROSITE" id="PS51257">
    <property type="entry name" value="PROKAR_LIPOPROTEIN"/>
    <property type="match status" value="1"/>
</dbReference>
<evidence type="ECO:0000256" key="1">
    <source>
        <dbReference type="SAM" id="SignalP"/>
    </source>
</evidence>
<dbReference type="OrthoDB" id="1119476at2"/>
<dbReference type="AlphaFoldDB" id="A0A7K1LQV4"/>
<evidence type="ECO:0000313" key="2">
    <source>
        <dbReference type="EMBL" id="MUP43189.1"/>
    </source>
</evidence>
<evidence type="ECO:0008006" key="4">
    <source>
        <dbReference type="Google" id="ProtNLM"/>
    </source>
</evidence>
<keyword evidence="1" id="KW-0732">Signal</keyword>
<dbReference type="EMBL" id="VJVW01000004">
    <property type="protein sequence ID" value="MUP43189.1"/>
    <property type="molecule type" value="Genomic_DNA"/>
</dbReference>